<sequence length="476" mass="52783">MDRITSYFMPAGFVGTADQTRQARIITNTVLLTSLFSFNFLLLCWWAGFWPGMYLMIFNVVAFLVLPFGFRQGLFSYVTFGYIYLVAGYLGVFLNSVYQGGYFAATTSWLVLCPVSATFLLGRRAGIIFFVVSLLSVVGLWELERRGIHLPSTVPPEHRLFWSLDILGGLMLILLVVSVVFDQINQNTLRQLTENNDLLSLRTSQLEQSLNELRATQAMLVHSEKMASLGELTAGIAHEIQNPMNFVNNFSEVSCELLQELPPAMFTALPAAQQALVQGTLETLGRNLARITRHGQRVDGIVRSMLQHAHTGPRERQLTDLNQLATEYLNLAYSSLRAKDPAFHAALHTDLAPDLGLANVVAPDIGRVLLNLFNNGLYALQEQRRKQPAGYLPALTVSTRRVGAEVEIRVRDNGCGMPEEVRQKVFQPFFTTKPAGTGTGLGLSLSHDIVVSGHGGRFLVDSQPGQGTEFHLWLPV</sequence>
<dbReference type="Pfam" id="PF02518">
    <property type="entry name" value="HATPase_c"/>
    <property type="match status" value="1"/>
</dbReference>
<dbReference type="GO" id="GO:0005524">
    <property type="term" value="F:ATP binding"/>
    <property type="evidence" value="ECO:0007669"/>
    <property type="project" value="UniProtKB-KW"/>
</dbReference>
<dbReference type="SUPFAM" id="SSF47384">
    <property type="entry name" value="Homodimeric domain of signal transducing histidine kinase"/>
    <property type="match status" value="1"/>
</dbReference>
<keyword evidence="4" id="KW-0812">Transmembrane</keyword>
<dbReference type="PANTHER" id="PTHR43065">
    <property type="entry name" value="SENSOR HISTIDINE KINASE"/>
    <property type="match status" value="1"/>
</dbReference>
<feature type="transmembrane region" description="Helical" evidence="4">
    <location>
        <begin position="100"/>
        <end position="120"/>
    </location>
</feature>
<dbReference type="SMART" id="SM00387">
    <property type="entry name" value="HATPase_c"/>
    <property type="match status" value="1"/>
</dbReference>
<dbReference type="PROSITE" id="PS50109">
    <property type="entry name" value="HIS_KIN"/>
    <property type="match status" value="1"/>
</dbReference>
<dbReference type="SUPFAM" id="SSF55874">
    <property type="entry name" value="ATPase domain of HSP90 chaperone/DNA topoisomerase II/histidine kinase"/>
    <property type="match status" value="1"/>
</dbReference>
<feature type="transmembrane region" description="Helical" evidence="4">
    <location>
        <begin position="161"/>
        <end position="181"/>
    </location>
</feature>
<proteinExistence type="predicted"/>
<dbReference type="RefSeq" id="WP_270126389.1">
    <property type="nucleotide sequence ID" value="NZ_CP115396.1"/>
</dbReference>
<accession>A0ABY7PL31</accession>
<evidence type="ECO:0000256" key="1">
    <source>
        <dbReference type="ARBA" id="ARBA00000085"/>
    </source>
</evidence>
<dbReference type="InterPro" id="IPR005467">
    <property type="entry name" value="His_kinase_dom"/>
</dbReference>
<organism evidence="6 7">
    <name type="scientific">Hymenobacter yonginensis</name>
    <dbReference type="NCBI Taxonomy" id="748197"/>
    <lineage>
        <taxon>Bacteria</taxon>
        <taxon>Pseudomonadati</taxon>
        <taxon>Bacteroidota</taxon>
        <taxon>Cytophagia</taxon>
        <taxon>Cytophagales</taxon>
        <taxon>Hymenobacteraceae</taxon>
        <taxon>Hymenobacter</taxon>
    </lineage>
</organism>
<protein>
    <recommendedName>
        <fullName evidence="2">histidine kinase</fullName>
        <ecNumber evidence="2">2.7.13.3</ecNumber>
    </recommendedName>
</protein>
<keyword evidence="7" id="KW-1185">Reference proteome</keyword>
<gene>
    <name evidence="6" type="ORF">O9Z63_16220</name>
</gene>
<evidence type="ECO:0000313" key="7">
    <source>
        <dbReference type="Proteomes" id="UP001211872"/>
    </source>
</evidence>
<feature type="transmembrane region" description="Helical" evidence="4">
    <location>
        <begin position="125"/>
        <end position="141"/>
    </location>
</feature>
<keyword evidence="6" id="KW-0547">Nucleotide-binding</keyword>
<evidence type="ECO:0000313" key="6">
    <source>
        <dbReference type="EMBL" id="WBO83916.1"/>
    </source>
</evidence>
<dbReference type="InterPro" id="IPR003661">
    <property type="entry name" value="HisK_dim/P_dom"/>
</dbReference>
<dbReference type="CDD" id="cd00082">
    <property type="entry name" value="HisKA"/>
    <property type="match status" value="1"/>
</dbReference>
<dbReference type="InterPro" id="IPR036097">
    <property type="entry name" value="HisK_dim/P_sf"/>
</dbReference>
<feature type="transmembrane region" description="Helical" evidence="4">
    <location>
        <begin position="29"/>
        <end position="48"/>
    </location>
</feature>
<dbReference type="InterPro" id="IPR004358">
    <property type="entry name" value="Sig_transdc_His_kin-like_C"/>
</dbReference>
<reference evidence="6 7" key="1">
    <citation type="journal article" date="2011" name="Int. J. Syst. Evol. Microbiol.">
        <title>Hymenobacter yonginensis sp. nov., isolated from a mesotrophic artificial lake.</title>
        <authorList>
            <person name="Joung Y."/>
            <person name="Cho S.H."/>
            <person name="Kim H."/>
            <person name="Kim S.B."/>
            <person name="Joh K."/>
        </authorList>
    </citation>
    <scope>NUCLEOTIDE SEQUENCE [LARGE SCALE GENOMIC DNA]</scope>
    <source>
        <strain evidence="6 7">KCTC 22745</strain>
    </source>
</reference>
<dbReference type="PRINTS" id="PR00344">
    <property type="entry name" value="BCTRLSENSOR"/>
</dbReference>
<dbReference type="Proteomes" id="UP001211872">
    <property type="component" value="Chromosome"/>
</dbReference>
<feature type="domain" description="Histidine kinase" evidence="5">
    <location>
        <begin position="235"/>
        <end position="476"/>
    </location>
</feature>
<comment type="catalytic activity">
    <reaction evidence="1">
        <text>ATP + protein L-histidine = ADP + protein N-phospho-L-histidine.</text>
        <dbReference type="EC" id="2.7.13.3"/>
    </reaction>
</comment>
<dbReference type="EC" id="2.7.13.3" evidence="2"/>
<keyword evidence="4" id="KW-0472">Membrane</keyword>
<feature type="transmembrane region" description="Helical" evidence="4">
    <location>
        <begin position="54"/>
        <end position="70"/>
    </location>
</feature>
<keyword evidence="4" id="KW-1133">Transmembrane helix</keyword>
<keyword evidence="6" id="KW-0067">ATP-binding</keyword>
<dbReference type="Gene3D" id="1.10.287.130">
    <property type="match status" value="1"/>
</dbReference>
<dbReference type="EMBL" id="CP115396">
    <property type="protein sequence ID" value="WBO83916.1"/>
    <property type="molecule type" value="Genomic_DNA"/>
</dbReference>
<dbReference type="InterPro" id="IPR003594">
    <property type="entry name" value="HATPase_dom"/>
</dbReference>
<dbReference type="Gene3D" id="3.30.565.10">
    <property type="entry name" value="Histidine kinase-like ATPase, C-terminal domain"/>
    <property type="match status" value="1"/>
</dbReference>
<evidence type="ECO:0000256" key="2">
    <source>
        <dbReference type="ARBA" id="ARBA00012438"/>
    </source>
</evidence>
<name>A0ABY7PL31_9BACT</name>
<evidence type="ECO:0000256" key="3">
    <source>
        <dbReference type="ARBA" id="ARBA00022553"/>
    </source>
</evidence>
<feature type="transmembrane region" description="Helical" evidence="4">
    <location>
        <begin position="77"/>
        <end position="94"/>
    </location>
</feature>
<evidence type="ECO:0000259" key="5">
    <source>
        <dbReference type="PROSITE" id="PS50109"/>
    </source>
</evidence>
<keyword evidence="3" id="KW-0597">Phosphoprotein</keyword>
<evidence type="ECO:0000256" key="4">
    <source>
        <dbReference type="SAM" id="Phobius"/>
    </source>
</evidence>
<dbReference type="InterPro" id="IPR036890">
    <property type="entry name" value="HATPase_C_sf"/>
</dbReference>
<dbReference type="PANTHER" id="PTHR43065:SF42">
    <property type="entry name" value="TWO-COMPONENT SENSOR PPRA"/>
    <property type="match status" value="1"/>
</dbReference>